<dbReference type="EMBL" id="CANTFL010000122">
    <property type="protein sequence ID" value="CAI5714180.1"/>
    <property type="molecule type" value="Genomic_DNA"/>
</dbReference>
<gene>
    <name evidence="1" type="ORF">HBR001_LOCUS1192</name>
</gene>
<evidence type="ECO:0008006" key="3">
    <source>
        <dbReference type="Google" id="ProtNLM"/>
    </source>
</evidence>
<dbReference type="AlphaFoldDB" id="A0AAV0T4C2"/>
<comment type="caution">
    <text evidence="1">The sequence shown here is derived from an EMBL/GenBank/DDBJ whole genome shotgun (WGS) entry which is preliminary data.</text>
</comment>
<evidence type="ECO:0000313" key="2">
    <source>
        <dbReference type="Proteomes" id="UP001162031"/>
    </source>
</evidence>
<proteinExistence type="predicted"/>
<keyword evidence="2" id="KW-1185">Reference proteome</keyword>
<sequence length="543" mass="59592">MLIHGPTAWTEAFFATGTRTNLLQDGYNPKLHMSATSHGSTVVITHYECTVTTDGSDQGVMGQPTTSLSLYREDSHNAMEASCYRVVAWSQGTTKKSLLAIASTNRLDIWEIHVSSEIHAMLKGSMEIDHLQGISWNPCYEVLLAYSKAGVSIINASKPFLLRREVYASTETHQRWSASSWSPCGLHVSIAQARVLHCLGWTDVNSLLFEHPKHDRIHVDATESAHDRVMKAAKGCVGQVAAVARVSSTMCVCTTDTKLILEDTTKSAPSLLLRPPSTHHVEIGETSADSGSGIIDLTSKRISLASTRIPQSLQILNRIEDTASCQPSAQTMPRSRLLILVYETGKWSAVSVLDLPRLTSPDVLVVQGMRAIIGGTMFSHLLFAHFDNSDHLSWKSSLSSELELPPAHVCKGIRLTTNPLFVDVATTKKRERSTFFQAAATLEPQLVNLSRFNAPQCAQPESTVQPVSAWKSASAIASNDTPSCFGSDRRDTSTDRDLLERTLATVTAMQTQLSSRFDHVDKQLQQLTARIEQLEKNGRADVQ</sequence>
<dbReference type="Proteomes" id="UP001162031">
    <property type="component" value="Unassembled WGS sequence"/>
</dbReference>
<reference evidence="1" key="1">
    <citation type="submission" date="2022-12" db="EMBL/GenBank/DDBJ databases">
        <authorList>
            <person name="Webb A."/>
        </authorList>
    </citation>
    <scope>NUCLEOTIDE SEQUENCE</scope>
    <source>
        <strain evidence="1">Hp1</strain>
    </source>
</reference>
<protein>
    <recommendedName>
        <fullName evidence="3">WD repeat and coiled-coil-containing protein</fullName>
    </recommendedName>
</protein>
<name>A0AAV0T4C2_HYABA</name>
<evidence type="ECO:0000313" key="1">
    <source>
        <dbReference type="EMBL" id="CAI5714180.1"/>
    </source>
</evidence>
<organism evidence="1 2">
    <name type="scientific">Hyaloperonospora brassicae</name>
    <name type="common">Brassica downy mildew</name>
    <name type="synonym">Peronospora brassicae</name>
    <dbReference type="NCBI Taxonomy" id="162125"/>
    <lineage>
        <taxon>Eukaryota</taxon>
        <taxon>Sar</taxon>
        <taxon>Stramenopiles</taxon>
        <taxon>Oomycota</taxon>
        <taxon>Peronosporomycetes</taxon>
        <taxon>Peronosporales</taxon>
        <taxon>Peronosporaceae</taxon>
        <taxon>Hyaloperonospora</taxon>
    </lineage>
</organism>
<accession>A0AAV0T4C2</accession>